<evidence type="ECO:0000256" key="1">
    <source>
        <dbReference type="SAM" id="Phobius"/>
    </source>
</evidence>
<evidence type="ECO:0000313" key="2">
    <source>
        <dbReference type="EMBL" id="RCJ34192.1"/>
    </source>
</evidence>
<organism evidence="2 3">
    <name type="scientific">Nostoc punctiforme NIES-2108</name>
    <dbReference type="NCBI Taxonomy" id="1356359"/>
    <lineage>
        <taxon>Bacteria</taxon>
        <taxon>Bacillati</taxon>
        <taxon>Cyanobacteriota</taxon>
        <taxon>Cyanophyceae</taxon>
        <taxon>Nostocales</taxon>
        <taxon>Nostocaceae</taxon>
        <taxon>Nostoc</taxon>
    </lineage>
</organism>
<feature type="transmembrane region" description="Helical" evidence="1">
    <location>
        <begin position="230"/>
        <end position="252"/>
    </location>
</feature>
<name>A0A367RFP2_NOSPU</name>
<gene>
    <name evidence="2" type="ORF">A6769_22245</name>
</gene>
<sequence length="354" mass="40249">MEPVTATFLIPDWINEGLKTKAYERVGGVIRDFRTKQIVAMLRETVPSLTQASTILSQFGSAASILNLGVSVIGFVVVIKRLGEIEKRLKIVQEDVNKLNLKFNLSVYANFRAALDLARDAFTMTQSENRVNMANLAINRFLEAQHTYTGYFDIALEEDIQVADEYLSSIFLTYVARVNCYLELKEVSTACLCLQEGTEFLNKCVNKYFDKVFSYLDNEEQEKFYKNYPLLLSASYITVNGVITGIFGYLGYCRKPLLIASPVLHSNLLEEVLLWVTSKKEEERVLDNALEKLEAIIETNRRFQSYETEIQAISQLGISFHDWLKLTPSTEIKPDGAELMYIIPSKPLELQPSI</sequence>
<comment type="caution">
    <text evidence="2">The sequence shown here is derived from an EMBL/GenBank/DDBJ whole genome shotgun (WGS) entry which is preliminary data.</text>
</comment>
<keyword evidence="1" id="KW-0472">Membrane</keyword>
<protein>
    <submittedName>
        <fullName evidence="2">Uncharacterized protein</fullName>
    </submittedName>
</protein>
<reference evidence="2 3" key="1">
    <citation type="submission" date="2016-04" db="EMBL/GenBank/DDBJ databases">
        <authorList>
            <person name="Evans L.H."/>
            <person name="Alamgir A."/>
            <person name="Owens N."/>
            <person name="Weber N.D."/>
            <person name="Virtaneva K."/>
            <person name="Barbian K."/>
            <person name="Babar A."/>
            <person name="Rosenke K."/>
        </authorList>
    </citation>
    <scope>NUCLEOTIDE SEQUENCE [LARGE SCALE GENOMIC DNA]</scope>
    <source>
        <strain evidence="2">NIES-2108</strain>
    </source>
</reference>
<proteinExistence type="predicted"/>
<feature type="transmembrane region" description="Helical" evidence="1">
    <location>
        <begin position="55"/>
        <end position="79"/>
    </location>
</feature>
<dbReference type="AlphaFoldDB" id="A0A367RFP2"/>
<dbReference type="EMBL" id="LXQE01000156">
    <property type="protein sequence ID" value="RCJ34192.1"/>
    <property type="molecule type" value="Genomic_DNA"/>
</dbReference>
<accession>A0A367RFP2</accession>
<keyword evidence="1" id="KW-0812">Transmembrane</keyword>
<keyword evidence="1" id="KW-1133">Transmembrane helix</keyword>
<evidence type="ECO:0000313" key="3">
    <source>
        <dbReference type="Proteomes" id="UP000252085"/>
    </source>
</evidence>
<dbReference type="Proteomes" id="UP000252085">
    <property type="component" value="Unassembled WGS sequence"/>
</dbReference>